<sequence length="93" mass="10434">MFHRVCTKPTFEGRQTLVLHTLDAPRARWSVRVRRRTRERSLDARVWAGRYGMAYERVQVDTGCRAAAGRNGSARVCAGVQVGTGRHVPVRAA</sequence>
<accession>B6GC72</accession>
<reference evidence="1 2" key="2">
    <citation type="submission" date="2008-10" db="EMBL/GenBank/DDBJ databases">
        <authorList>
            <person name="Fulton L."/>
            <person name="Clifton S."/>
            <person name="Fulton B."/>
            <person name="Xu J."/>
            <person name="Minx P."/>
            <person name="Pepin K.H."/>
            <person name="Johnson M."/>
            <person name="Thiruvilangam P."/>
            <person name="Bhonagiri V."/>
            <person name="Nash W.E."/>
            <person name="Mardis E.R."/>
            <person name="Wilson R.K."/>
        </authorList>
    </citation>
    <scope>NUCLEOTIDE SEQUENCE [LARGE SCALE GENOMIC DNA]</scope>
    <source>
        <strain evidence="1 2">DSM 13279</strain>
    </source>
</reference>
<evidence type="ECO:0000313" key="2">
    <source>
        <dbReference type="Proteomes" id="UP000003560"/>
    </source>
</evidence>
<comment type="caution">
    <text evidence="1">The sequence shown here is derived from an EMBL/GenBank/DDBJ whole genome shotgun (WGS) entry which is preliminary data.</text>
</comment>
<reference evidence="1 2" key="1">
    <citation type="submission" date="2008-10" db="EMBL/GenBank/DDBJ databases">
        <title>Draft genome sequence of Collinsella stercoris (DSM 13279).</title>
        <authorList>
            <person name="Sudarsanam P."/>
            <person name="Ley R."/>
            <person name="Guruge J."/>
            <person name="Turnbaugh P.J."/>
            <person name="Mahowald M."/>
            <person name="Liep D."/>
            <person name="Gordon J."/>
        </authorList>
    </citation>
    <scope>NUCLEOTIDE SEQUENCE [LARGE SCALE GENOMIC DNA]</scope>
    <source>
        <strain evidence="1 2">DSM 13279</strain>
    </source>
</reference>
<name>B6GC72_9ACTN</name>
<dbReference type="Proteomes" id="UP000003560">
    <property type="component" value="Unassembled WGS sequence"/>
</dbReference>
<organism evidence="1 2">
    <name type="scientific">Collinsella stercoris DSM 13279</name>
    <dbReference type="NCBI Taxonomy" id="445975"/>
    <lineage>
        <taxon>Bacteria</taxon>
        <taxon>Bacillati</taxon>
        <taxon>Actinomycetota</taxon>
        <taxon>Coriobacteriia</taxon>
        <taxon>Coriobacteriales</taxon>
        <taxon>Coriobacteriaceae</taxon>
        <taxon>Collinsella</taxon>
    </lineage>
</organism>
<proteinExistence type="predicted"/>
<evidence type="ECO:0000313" key="1">
    <source>
        <dbReference type="EMBL" id="EEA90125.1"/>
    </source>
</evidence>
<dbReference type="AlphaFoldDB" id="B6GC72"/>
<dbReference type="HOGENOM" id="CLU_2394667_0_0_11"/>
<gene>
    <name evidence="1" type="ORF">COLSTE_01691</name>
</gene>
<dbReference type="EMBL" id="ABXJ01000092">
    <property type="protein sequence ID" value="EEA90125.1"/>
    <property type="molecule type" value="Genomic_DNA"/>
</dbReference>
<keyword evidence="2" id="KW-1185">Reference proteome</keyword>
<protein>
    <submittedName>
        <fullName evidence="1">Uncharacterized protein</fullName>
    </submittedName>
</protein>